<protein>
    <submittedName>
        <fullName evidence="1">DUF484 family protein</fullName>
    </submittedName>
</protein>
<accession>A0A418WFA8</accession>
<evidence type="ECO:0000313" key="2">
    <source>
        <dbReference type="Proteomes" id="UP000284605"/>
    </source>
</evidence>
<proteinExistence type="predicted"/>
<evidence type="ECO:0000313" key="1">
    <source>
        <dbReference type="EMBL" id="RJF88670.1"/>
    </source>
</evidence>
<organism evidence="1 2">
    <name type="scientific">Oleomonas cavernae</name>
    <dbReference type="NCBI Taxonomy" id="2320859"/>
    <lineage>
        <taxon>Bacteria</taxon>
        <taxon>Pseudomonadati</taxon>
        <taxon>Pseudomonadota</taxon>
        <taxon>Alphaproteobacteria</taxon>
        <taxon>Acetobacterales</taxon>
        <taxon>Acetobacteraceae</taxon>
        <taxon>Oleomonas</taxon>
    </lineage>
</organism>
<name>A0A418WFA8_9PROT</name>
<dbReference type="PANTHER" id="PTHR38765:SF1">
    <property type="entry name" value="DUF484 DOMAIN-CONTAINING PROTEIN"/>
    <property type="match status" value="1"/>
</dbReference>
<dbReference type="InterPro" id="IPR029016">
    <property type="entry name" value="GAF-like_dom_sf"/>
</dbReference>
<dbReference type="EMBL" id="QYUK01000011">
    <property type="protein sequence ID" value="RJF88670.1"/>
    <property type="molecule type" value="Genomic_DNA"/>
</dbReference>
<gene>
    <name evidence="1" type="ORF">D3874_18120</name>
</gene>
<dbReference type="InterPro" id="IPR007435">
    <property type="entry name" value="DUF484"/>
</dbReference>
<reference evidence="1 2" key="1">
    <citation type="submission" date="2018-09" db="EMBL/GenBank/DDBJ databases">
        <authorList>
            <person name="Zhu H."/>
        </authorList>
    </citation>
    <scope>NUCLEOTIDE SEQUENCE [LARGE SCALE GENOMIC DNA]</scope>
    <source>
        <strain evidence="1 2">K1W22B-8</strain>
    </source>
</reference>
<comment type="caution">
    <text evidence="1">The sequence shown here is derived from an EMBL/GenBank/DDBJ whole genome shotgun (WGS) entry which is preliminary data.</text>
</comment>
<dbReference type="OrthoDB" id="7200179at2"/>
<dbReference type="PANTHER" id="PTHR38765">
    <property type="entry name" value="DUF484 DOMAIN-CONTAINING PROTEIN"/>
    <property type="match status" value="1"/>
</dbReference>
<dbReference type="AlphaFoldDB" id="A0A418WFA8"/>
<dbReference type="Proteomes" id="UP000284605">
    <property type="component" value="Unassembled WGS sequence"/>
</dbReference>
<dbReference type="Gene3D" id="3.30.450.40">
    <property type="match status" value="1"/>
</dbReference>
<dbReference type="Pfam" id="PF04340">
    <property type="entry name" value="DUF484"/>
    <property type="match status" value="1"/>
</dbReference>
<dbReference type="RefSeq" id="WP_119779333.1">
    <property type="nucleotide sequence ID" value="NZ_QYUK01000011.1"/>
</dbReference>
<sequence length="249" mass="26937">MTPESPEVAEAAPPEAAAPNRRRLTAGEVREYLLAHPGFLAKNPEVLEHQALPARADADGHRVVDFQRALVDRLRNDNAKLRSFQSEVLTAARANVSAQGLVHEAILLLLEAESFEHLIHAITLDLAPMLGIDVVTLSVETLEAAPERPSLQNFYLVPPGTVDGLIDPGRLVRLISEPPEDTLIFGPATPLVQSQALARLDIGGESPLGLLALGSREATKYEPGQGSELLGFLAGTIERLIRLWLRPTD</sequence>
<keyword evidence="2" id="KW-1185">Reference proteome</keyword>